<reference evidence="2 3" key="1">
    <citation type="submission" date="2018-02" db="EMBL/GenBank/DDBJ databases">
        <title>Sphingobacterium KA21.</title>
        <authorList>
            <person name="Vasarhelyi B.M."/>
            <person name="Deshmukh S."/>
            <person name="Balint B."/>
            <person name="Kukolya J."/>
        </authorList>
    </citation>
    <scope>NUCLEOTIDE SEQUENCE [LARGE SCALE GENOMIC DNA]</scope>
    <source>
        <strain evidence="2 3">Ka21</strain>
    </source>
</reference>
<comment type="caution">
    <text evidence="2">The sequence shown here is derived from an EMBL/GenBank/DDBJ whole genome shotgun (WGS) entry which is preliminary data.</text>
</comment>
<feature type="domain" description="Bacterial repeat" evidence="1">
    <location>
        <begin position="24"/>
        <end position="92"/>
    </location>
</feature>
<sequence>MILLAFFSLSCTAREDNQNHQIKIAIYPAHAGEVAGEASLKKGEEATISAKPIDGFVFDYWQIAGSGEVFSKEGQYTFKVSSDLDLIAVFRRTAENSLVNKAEQIEIPLIANYGNSTPENKLILTTRYIGDDFIENGISKEKSGVVNDKGNISMVINTKELEAKGLYTPITGGGPHMWLSKQFTEKSITPWSVDGQYISLSVKAAVPFVELTDPQGRVADNNFTAEQAPVTQLSFGLYFRDKVNGITFAYIIPMYESRGTYPETANAHDTFVSFVSSPLEAKSTYVTKAPMSATLQSKPYEEQKYFEVHLTKQNLEKAIRDSKENFSTDISKYELTMAGILFELPNYVKNGHNVTMLNLSDFNVKIDKN</sequence>
<name>A0ABR9T929_9SPHI</name>
<protein>
    <recommendedName>
        <fullName evidence="1">Bacterial repeat domain-containing protein</fullName>
    </recommendedName>
</protein>
<dbReference type="Pfam" id="PF18998">
    <property type="entry name" value="Flg_new_2"/>
    <property type="match status" value="1"/>
</dbReference>
<accession>A0ABR9T929</accession>
<keyword evidence="3" id="KW-1185">Reference proteome</keyword>
<gene>
    <name evidence="2" type="ORF">C4F40_14075</name>
</gene>
<evidence type="ECO:0000313" key="3">
    <source>
        <dbReference type="Proteomes" id="UP000618319"/>
    </source>
</evidence>
<dbReference type="InterPro" id="IPR044060">
    <property type="entry name" value="Bacterial_rp_domain"/>
</dbReference>
<proteinExistence type="predicted"/>
<evidence type="ECO:0000313" key="2">
    <source>
        <dbReference type="EMBL" id="MBE8721851.1"/>
    </source>
</evidence>
<organism evidence="2 3">
    <name type="scientific">Sphingobacterium pedocola</name>
    <dbReference type="NCBI Taxonomy" id="2082722"/>
    <lineage>
        <taxon>Bacteria</taxon>
        <taxon>Pseudomonadati</taxon>
        <taxon>Bacteroidota</taxon>
        <taxon>Sphingobacteriia</taxon>
        <taxon>Sphingobacteriales</taxon>
        <taxon>Sphingobacteriaceae</taxon>
        <taxon>Sphingobacterium</taxon>
    </lineage>
</organism>
<dbReference type="Proteomes" id="UP000618319">
    <property type="component" value="Unassembled WGS sequence"/>
</dbReference>
<evidence type="ECO:0000259" key="1">
    <source>
        <dbReference type="Pfam" id="PF18998"/>
    </source>
</evidence>
<dbReference type="EMBL" id="PSKQ01000021">
    <property type="protein sequence ID" value="MBE8721851.1"/>
    <property type="molecule type" value="Genomic_DNA"/>
</dbReference>